<comment type="cofactor">
    <cofactor evidence="2">
        <name>pyridoxal 5'-phosphate</name>
        <dbReference type="ChEBI" id="CHEBI:597326"/>
    </cofactor>
</comment>
<evidence type="ECO:0000256" key="16">
    <source>
        <dbReference type="RuleBase" id="RU003560"/>
    </source>
</evidence>
<comment type="catalytic activity">
    <reaction evidence="14">
        <text>4-aminobutanoate + 2-oxoglutarate = succinate semialdehyde + L-glutamate</text>
        <dbReference type="Rhea" id="RHEA:23352"/>
        <dbReference type="ChEBI" id="CHEBI:16810"/>
        <dbReference type="ChEBI" id="CHEBI:29985"/>
        <dbReference type="ChEBI" id="CHEBI:57706"/>
        <dbReference type="ChEBI" id="CHEBI:59888"/>
        <dbReference type="EC" id="2.6.1.19"/>
    </reaction>
</comment>
<evidence type="ECO:0000256" key="10">
    <source>
        <dbReference type="ARBA" id="ARBA00029760"/>
    </source>
</evidence>
<dbReference type="OrthoDB" id="9801052at2"/>
<dbReference type="InterPro" id="IPR015424">
    <property type="entry name" value="PyrdxlP-dep_Trfase"/>
</dbReference>
<dbReference type="InterPro" id="IPR015421">
    <property type="entry name" value="PyrdxlP-dep_Trfase_major"/>
</dbReference>
<dbReference type="Proteomes" id="UP000268084">
    <property type="component" value="Chromosome"/>
</dbReference>
<accession>A0A3G8ZN60</accession>
<evidence type="ECO:0000256" key="11">
    <source>
        <dbReference type="ARBA" id="ARBA00030204"/>
    </source>
</evidence>
<reference evidence="17 18" key="1">
    <citation type="submission" date="2018-11" db="EMBL/GenBank/DDBJ databases">
        <authorList>
            <person name="Da X."/>
        </authorList>
    </citation>
    <scope>NUCLEOTIDE SEQUENCE [LARGE SCALE GENOMIC DNA]</scope>
    <source>
        <strain evidence="17 18">S14-144</strain>
    </source>
</reference>
<evidence type="ECO:0000256" key="8">
    <source>
        <dbReference type="ARBA" id="ARBA00022679"/>
    </source>
</evidence>
<dbReference type="FunFam" id="3.40.640.10:FF:000013">
    <property type="entry name" value="4-aminobutyrate aminotransferase"/>
    <property type="match status" value="1"/>
</dbReference>
<dbReference type="PROSITE" id="PS00600">
    <property type="entry name" value="AA_TRANSFER_CLASS_3"/>
    <property type="match status" value="1"/>
</dbReference>
<evidence type="ECO:0000256" key="14">
    <source>
        <dbReference type="ARBA" id="ARBA00048021"/>
    </source>
</evidence>
<dbReference type="Pfam" id="PF00202">
    <property type="entry name" value="Aminotran_3"/>
    <property type="match status" value="1"/>
</dbReference>
<dbReference type="InterPro" id="IPR015422">
    <property type="entry name" value="PyrdxlP-dep_Trfase_small"/>
</dbReference>
<dbReference type="InterPro" id="IPR049704">
    <property type="entry name" value="Aminotrans_3_PPA_site"/>
</dbReference>
<evidence type="ECO:0000313" key="18">
    <source>
        <dbReference type="Proteomes" id="UP000268084"/>
    </source>
</evidence>
<comment type="similarity">
    <text evidence="4 16">Belongs to the class-III pyridoxal-phosphate-dependent aminotransferase family.</text>
</comment>
<sequence length="459" mass="46988">MTVTPSLTTVDAPLGVQSYHTELTQERRLVTAIPGPLSTAMHARRTAAVAAGVSSTLPIYTADAGGGVIVDIDGNSLIDFGSGIAVTSVGNAAPLVSAAVAEQAAHFIHTCFMVTPYEGYVAVAEKLNALTPGSHAKRTALFNSGSEAVENAVKIARTATKRQAVVVFDHAYHGRTSLTMALTAKAMPYKKGFGPFPGEIYRVPMSYPFRDSGISGKEAAARAISMMDKQIGGSEIACVIIEPIQGEGGFIAPADGFLSAISEYCAANGIVFVADEVQSGFCRTGQWFASDFEGIVPDLVITAKGIAGGMPISGVTGRADLMDAVHPGGLGGTYGGNPVACAAALGAIQTMEALNLNAAALSIEAAAVPRLKALAAETGKIGDVRGRGAMLALEFTVAGSLEPDPATATAVAKACHAEGVVILTCGTYGNVIRLLPPLVIGAKLLSEGLDVLEAAVRRC</sequence>
<dbReference type="Gene3D" id="3.40.640.10">
    <property type="entry name" value="Type I PLP-dependent aspartate aminotransferase-like (Major domain)"/>
    <property type="match status" value="1"/>
</dbReference>
<dbReference type="GO" id="GO:0042802">
    <property type="term" value="F:identical protein binding"/>
    <property type="evidence" value="ECO:0007669"/>
    <property type="project" value="TreeGrafter"/>
</dbReference>
<dbReference type="InterPro" id="IPR005814">
    <property type="entry name" value="Aminotrans_3"/>
</dbReference>
<dbReference type="EC" id="2.6.1.22" evidence="5"/>
<dbReference type="NCBIfam" id="NF004714">
    <property type="entry name" value="PRK06058.1"/>
    <property type="match status" value="1"/>
</dbReference>
<evidence type="ECO:0000313" key="17">
    <source>
        <dbReference type="EMBL" id="AZI58578.1"/>
    </source>
</evidence>
<evidence type="ECO:0000256" key="4">
    <source>
        <dbReference type="ARBA" id="ARBA00008954"/>
    </source>
</evidence>
<keyword evidence="18" id="KW-1185">Reference proteome</keyword>
<dbReference type="GO" id="GO:0009448">
    <property type="term" value="P:gamma-aminobutyric acid metabolic process"/>
    <property type="evidence" value="ECO:0007669"/>
    <property type="project" value="InterPro"/>
</dbReference>
<keyword evidence="8 17" id="KW-0808">Transferase</keyword>
<evidence type="ECO:0000256" key="3">
    <source>
        <dbReference type="ARBA" id="ARBA00005176"/>
    </source>
</evidence>
<evidence type="ECO:0000256" key="6">
    <source>
        <dbReference type="ARBA" id="ARBA00012912"/>
    </source>
</evidence>
<dbReference type="GO" id="GO:0047298">
    <property type="term" value="F:(S)-3-amino-2-methylpropionate transaminase activity"/>
    <property type="evidence" value="ECO:0007669"/>
    <property type="project" value="UniProtKB-EC"/>
</dbReference>
<evidence type="ECO:0000256" key="9">
    <source>
        <dbReference type="ARBA" id="ARBA00022898"/>
    </source>
</evidence>
<dbReference type="EC" id="2.6.1.19" evidence="6"/>
<evidence type="ECO:0000256" key="15">
    <source>
        <dbReference type="ARBA" id="ARBA00050054"/>
    </source>
</evidence>
<dbReference type="EMBL" id="CP034170">
    <property type="protein sequence ID" value="AZI58578.1"/>
    <property type="molecule type" value="Genomic_DNA"/>
</dbReference>
<dbReference type="RefSeq" id="WP_124799487.1">
    <property type="nucleotide sequence ID" value="NZ_CP034170.1"/>
</dbReference>
<proteinExistence type="inferred from homology"/>
<evidence type="ECO:0000256" key="12">
    <source>
        <dbReference type="ARBA" id="ARBA00030857"/>
    </source>
</evidence>
<dbReference type="PIRSF" id="PIRSF000521">
    <property type="entry name" value="Transaminase_4ab_Lys_Orn"/>
    <property type="match status" value="1"/>
</dbReference>
<dbReference type="InterPro" id="IPR004632">
    <property type="entry name" value="4NH2But_aminotransferase_bac"/>
</dbReference>
<dbReference type="InterPro" id="IPR050103">
    <property type="entry name" value="Class-III_PLP-dep_AT"/>
</dbReference>
<dbReference type="Gene3D" id="3.90.1150.10">
    <property type="entry name" value="Aspartate Aminotransferase, domain 1"/>
    <property type="match status" value="1"/>
</dbReference>
<comment type="catalytic activity">
    <reaction evidence="1">
        <text>(S)-3-amino-2-methylpropanoate + 2-oxoglutarate = 2-methyl-3-oxopropanoate + L-glutamate</text>
        <dbReference type="Rhea" id="RHEA:13993"/>
        <dbReference type="ChEBI" id="CHEBI:16810"/>
        <dbReference type="ChEBI" id="CHEBI:29985"/>
        <dbReference type="ChEBI" id="CHEBI:57700"/>
        <dbReference type="ChEBI" id="CHEBI:58655"/>
        <dbReference type="EC" id="2.6.1.22"/>
    </reaction>
</comment>
<evidence type="ECO:0000256" key="5">
    <source>
        <dbReference type="ARBA" id="ARBA00012876"/>
    </source>
</evidence>
<organism evidence="17 18">
    <name type="scientific">Nakamurella antarctica</name>
    <dbReference type="NCBI Taxonomy" id="1902245"/>
    <lineage>
        <taxon>Bacteria</taxon>
        <taxon>Bacillati</taxon>
        <taxon>Actinomycetota</taxon>
        <taxon>Actinomycetes</taxon>
        <taxon>Nakamurellales</taxon>
        <taxon>Nakamurellaceae</taxon>
        <taxon>Nakamurella</taxon>
    </lineage>
</organism>
<keyword evidence="7 17" id="KW-0032">Aminotransferase</keyword>
<evidence type="ECO:0000256" key="2">
    <source>
        <dbReference type="ARBA" id="ARBA00001933"/>
    </source>
</evidence>
<evidence type="ECO:0000256" key="1">
    <source>
        <dbReference type="ARBA" id="ARBA00001750"/>
    </source>
</evidence>
<comment type="pathway">
    <text evidence="3">Amino-acid degradation; 4-aminobutanoate degradation.</text>
</comment>
<dbReference type="KEGG" id="nak:EH165_10995"/>
<protein>
    <recommendedName>
        <fullName evidence="12">(S)-3-amino-2-methylpropionate transaminase</fullName>
        <ecNumber evidence="6">2.6.1.19</ecNumber>
        <ecNumber evidence="5">2.6.1.22</ecNumber>
    </recommendedName>
    <alternativeName>
        <fullName evidence="13">GABA aminotransferase</fullName>
    </alternativeName>
    <alternativeName>
        <fullName evidence="11">Gamma-amino-N-butyrate transaminase</fullName>
    </alternativeName>
    <alternativeName>
        <fullName evidence="15">Glutamate:succinic semialdehyde transaminase</fullName>
    </alternativeName>
    <alternativeName>
        <fullName evidence="10">L-AIBAT</fullName>
    </alternativeName>
</protein>
<dbReference type="PANTHER" id="PTHR11986:SF58">
    <property type="entry name" value="LEUCINE_METHIONINE RACEMASE"/>
    <property type="match status" value="1"/>
</dbReference>
<dbReference type="SUPFAM" id="SSF53383">
    <property type="entry name" value="PLP-dependent transferases"/>
    <property type="match status" value="1"/>
</dbReference>
<dbReference type="AlphaFoldDB" id="A0A3G8ZN60"/>
<dbReference type="NCBIfam" id="TIGR00700">
    <property type="entry name" value="GABAtrnsam"/>
    <property type="match status" value="1"/>
</dbReference>
<dbReference type="GO" id="GO:0034386">
    <property type="term" value="F:4-aminobutyrate:2-oxoglutarate transaminase activity"/>
    <property type="evidence" value="ECO:0007669"/>
    <property type="project" value="UniProtKB-EC"/>
</dbReference>
<reference evidence="17 18" key="2">
    <citation type="submission" date="2018-12" db="EMBL/GenBank/DDBJ databases">
        <title>Nakamurella antarcticus sp. nov., isolated from Antarctica South Shetland Islands soil.</title>
        <authorList>
            <person name="Peng F."/>
        </authorList>
    </citation>
    <scope>NUCLEOTIDE SEQUENCE [LARGE SCALE GENOMIC DNA]</scope>
    <source>
        <strain evidence="17 18">S14-144</strain>
    </source>
</reference>
<keyword evidence="9 16" id="KW-0663">Pyridoxal phosphate</keyword>
<gene>
    <name evidence="17" type="primary">gabT</name>
    <name evidence="17" type="ORF">EH165_10995</name>
</gene>
<evidence type="ECO:0000256" key="7">
    <source>
        <dbReference type="ARBA" id="ARBA00022576"/>
    </source>
</evidence>
<dbReference type="CDD" id="cd00610">
    <property type="entry name" value="OAT_like"/>
    <property type="match status" value="1"/>
</dbReference>
<evidence type="ECO:0000256" key="13">
    <source>
        <dbReference type="ARBA" id="ARBA00031787"/>
    </source>
</evidence>
<dbReference type="PANTHER" id="PTHR11986">
    <property type="entry name" value="AMINOTRANSFERASE CLASS III"/>
    <property type="match status" value="1"/>
</dbReference>
<name>A0A3G8ZN60_9ACTN</name>
<dbReference type="GO" id="GO:0030170">
    <property type="term" value="F:pyridoxal phosphate binding"/>
    <property type="evidence" value="ECO:0007669"/>
    <property type="project" value="InterPro"/>
</dbReference>